<proteinExistence type="predicted"/>
<feature type="domain" description="N-acetyltransferase" evidence="1">
    <location>
        <begin position="1"/>
        <end position="141"/>
    </location>
</feature>
<dbReference type="InterPro" id="IPR016181">
    <property type="entry name" value="Acyl_CoA_acyltransferase"/>
</dbReference>
<evidence type="ECO:0000259" key="1">
    <source>
        <dbReference type="PROSITE" id="PS51186"/>
    </source>
</evidence>
<protein>
    <submittedName>
        <fullName evidence="2">GNAT family N-acetyltransferase</fullName>
    </submittedName>
</protein>
<dbReference type="KEGG" id="xyk:GT347_07875"/>
<dbReference type="RefSeq" id="WP_160551437.1">
    <property type="nucleotide sequence ID" value="NZ_CP047650.1"/>
</dbReference>
<name>A0A857J1Y9_9BURK</name>
<sequence>MTRLWRNRDGIRQQFLHSEVIDSASQLAWFDAYVGKADDYVFIAENSVGQPIGQVAIYRIDDDLRTAEVGRFIAAPGEDGKGQMRRALEGLCIMAQQYWALTSVYLQVFAGNERARKLYERAGFAVTGDEGLIVRMEKHFD</sequence>
<keyword evidence="3" id="KW-1185">Reference proteome</keyword>
<organism evidence="2 3">
    <name type="scientific">Xylophilus rhododendri</name>
    <dbReference type="NCBI Taxonomy" id="2697032"/>
    <lineage>
        <taxon>Bacteria</taxon>
        <taxon>Pseudomonadati</taxon>
        <taxon>Pseudomonadota</taxon>
        <taxon>Betaproteobacteria</taxon>
        <taxon>Burkholderiales</taxon>
        <taxon>Xylophilus</taxon>
    </lineage>
</organism>
<reference evidence="2 3" key="1">
    <citation type="submission" date="2020-01" db="EMBL/GenBank/DDBJ databases">
        <title>Genome sequencing of strain KACC 21265.</title>
        <authorList>
            <person name="Heo J."/>
            <person name="Kim S.-J."/>
            <person name="Kim J.-S."/>
            <person name="Hong S.-B."/>
            <person name="Kwon S.-W."/>
        </authorList>
    </citation>
    <scope>NUCLEOTIDE SEQUENCE [LARGE SCALE GENOMIC DNA]</scope>
    <source>
        <strain evidence="2 3">KACC 21265</strain>
    </source>
</reference>
<dbReference type="Pfam" id="PF00583">
    <property type="entry name" value="Acetyltransf_1"/>
    <property type="match status" value="1"/>
</dbReference>
<dbReference type="InterPro" id="IPR000182">
    <property type="entry name" value="GNAT_dom"/>
</dbReference>
<accession>A0A857J1Y9</accession>
<dbReference type="Proteomes" id="UP000464787">
    <property type="component" value="Chromosome"/>
</dbReference>
<dbReference type="PANTHER" id="PTHR43415">
    <property type="entry name" value="SPERMIDINE N(1)-ACETYLTRANSFERASE"/>
    <property type="match status" value="1"/>
</dbReference>
<dbReference type="PANTHER" id="PTHR43415:SF3">
    <property type="entry name" value="GNAT-FAMILY ACETYLTRANSFERASE"/>
    <property type="match status" value="1"/>
</dbReference>
<dbReference type="Gene3D" id="3.40.630.30">
    <property type="match status" value="1"/>
</dbReference>
<dbReference type="PROSITE" id="PS51186">
    <property type="entry name" value="GNAT"/>
    <property type="match status" value="1"/>
</dbReference>
<keyword evidence="2" id="KW-0808">Transferase</keyword>
<evidence type="ECO:0000313" key="2">
    <source>
        <dbReference type="EMBL" id="QHI97920.1"/>
    </source>
</evidence>
<dbReference type="GO" id="GO:0016747">
    <property type="term" value="F:acyltransferase activity, transferring groups other than amino-acyl groups"/>
    <property type="evidence" value="ECO:0007669"/>
    <property type="project" value="InterPro"/>
</dbReference>
<gene>
    <name evidence="2" type="ORF">GT347_07875</name>
</gene>
<dbReference type="EMBL" id="CP047650">
    <property type="protein sequence ID" value="QHI97920.1"/>
    <property type="molecule type" value="Genomic_DNA"/>
</dbReference>
<evidence type="ECO:0000313" key="3">
    <source>
        <dbReference type="Proteomes" id="UP000464787"/>
    </source>
</evidence>
<dbReference type="AlphaFoldDB" id="A0A857J1Y9"/>
<dbReference type="SUPFAM" id="SSF55729">
    <property type="entry name" value="Acyl-CoA N-acyltransferases (Nat)"/>
    <property type="match status" value="1"/>
</dbReference>